<dbReference type="EMBL" id="AP026866">
    <property type="protein sequence ID" value="BDS08047.1"/>
    <property type="molecule type" value="Genomic_DNA"/>
</dbReference>
<keyword evidence="2" id="KW-1133">Transmembrane helix</keyword>
<name>A0AAT9FPI8_9BACT</name>
<dbReference type="AlphaFoldDB" id="A0AAT9FPI8"/>
<protein>
    <submittedName>
        <fullName evidence="3">Uncharacterized protein</fullName>
    </submittedName>
</protein>
<feature type="compositionally biased region" description="Pro residues" evidence="1">
    <location>
        <begin position="59"/>
        <end position="74"/>
    </location>
</feature>
<gene>
    <name evidence="3" type="ORF">NT6N_30870</name>
</gene>
<accession>A0AAT9FPI8</accession>
<feature type="region of interest" description="Disordered" evidence="1">
    <location>
        <begin position="49"/>
        <end position="140"/>
    </location>
</feature>
<evidence type="ECO:0000256" key="2">
    <source>
        <dbReference type="SAM" id="Phobius"/>
    </source>
</evidence>
<evidence type="ECO:0000256" key="1">
    <source>
        <dbReference type="SAM" id="MobiDB-lite"/>
    </source>
</evidence>
<dbReference type="KEGG" id="osu:NT6N_30870"/>
<sequence length="160" mass="18079">MEISGQIVVLILFVVISGIQWLIKRIQERNSPPDTSESLEDIYDDYREEIRRHQTQTQAPPPTPQASQPPPIPSASPQHQVEAPAAYQRAIQQARQQKPTLTPAQKEAAERFQQLGKRKRRRKSAVGQISARALLSSPQSARQAVILHEVFGPPKSMRKY</sequence>
<proteinExistence type="predicted"/>
<reference evidence="3" key="1">
    <citation type="submission" date="2024-07" db="EMBL/GenBank/DDBJ databases">
        <title>Complete genome sequence of Verrucomicrobiaceae bacterium NT6N.</title>
        <authorList>
            <person name="Huang C."/>
            <person name="Takami H."/>
            <person name="Hamasaki K."/>
        </authorList>
    </citation>
    <scope>NUCLEOTIDE SEQUENCE</scope>
    <source>
        <strain evidence="3">NT6N</strain>
    </source>
</reference>
<feature type="transmembrane region" description="Helical" evidence="2">
    <location>
        <begin position="6"/>
        <end position="23"/>
    </location>
</feature>
<keyword evidence="2" id="KW-0472">Membrane</keyword>
<keyword evidence="2" id="KW-0812">Transmembrane</keyword>
<organism evidence="3">
    <name type="scientific">Oceaniferula spumae</name>
    <dbReference type="NCBI Taxonomy" id="2979115"/>
    <lineage>
        <taxon>Bacteria</taxon>
        <taxon>Pseudomonadati</taxon>
        <taxon>Verrucomicrobiota</taxon>
        <taxon>Verrucomicrobiia</taxon>
        <taxon>Verrucomicrobiales</taxon>
        <taxon>Verrucomicrobiaceae</taxon>
        <taxon>Oceaniferula</taxon>
    </lineage>
</organism>
<feature type="compositionally biased region" description="Low complexity" evidence="1">
    <location>
        <begin position="75"/>
        <end position="97"/>
    </location>
</feature>
<evidence type="ECO:0000313" key="3">
    <source>
        <dbReference type="EMBL" id="BDS08047.1"/>
    </source>
</evidence>